<evidence type="ECO:0000313" key="1">
    <source>
        <dbReference type="Proteomes" id="UP000192220"/>
    </source>
</evidence>
<name>A0A2I4D9F0_AUSLI</name>
<dbReference type="InterPro" id="IPR014756">
    <property type="entry name" value="Ig_E-set"/>
</dbReference>
<accession>A0A2I4D9F0</accession>
<proteinExistence type="predicted"/>
<dbReference type="OrthoDB" id="9998011at2759"/>
<dbReference type="SUPFAM" id="SSF81296">
    <property type="entry name" value="E set domains"/>
    <property type="match status" value="1"/>
</dbReference>
<organism evidence="1 2">
    <name type="scientific">Austrofundulus limnaeus</name>
    <name type="common">Annual killifish</name>
    <dbReference type="NCBI Taxonomy" id="52670"/>
    <lineage>
        <taxon>Eukaryota</taxon>
        <taxon>Metazoa</taxon>
        <taxon>Chordata</taxon>
        <taxon>Craniata</taxon>
        <taxon>Vertebrata</taxon>
        <taxon>Euteleostomi</taxon>
        <taxon>Actinopterygii</taxon>
        <taxon>Neopterygii</taxon>
        <taxon>Teleostei</taxon>
        <taxon>Neoteleostei</taxon>
        <taxon>Acanthomorphata</taxon>
        <taxon>Ovalentaria</taxon>
        <taxon>Atherinomorphae</taxon>
        <taxon>Cyprinodontiformes</taxon>
        <taxon>Rivulidae</taxon>
        <taxon>Austrofundulus</taxon>
    </lineage>
</organism>
<dbReference type="InterPro" id="IPR050473">
    <property type="entry name" value="A2M/Complement_sys"/>
</dbReference>
<feature type="non-terminal residue" evidence="2">
    <location>
        <position position="119"/>
    </location>
</feature>
<dbReference type="GeneID" id="106536202"/>
<keyword evidence="1" id="KW-1185">Reference proteome</keyword>
<dbReference type="PANTHER" id="PTHR11412">
    <property type="entry name" value="MACROGLOBULIN / COMPLEMENT"/>
    <property type="match status" value="1"/>
</dbReference>
<protein>
    <submittedName>
        <fullName evidence="2">Alpha-2-macroglobulin-like protein 1</fullName>
    </submittedName>
</protein>
<dbReference type="Gene3D" id="2.60.40.10">
    <property type="entry name" value="Immunoglobulins"/>
    <property type="match status" value="1"/>
</dbReference>
<evidence type="ECO:0000313" key="2">
    <source>
        <dbReference type="RefSeq" id="XP_013888864.1"/>
    </source>
</evidence>
<dbReference type="AlphaFoldDB" id="A0A2I4D9F0"/>
<gene>
    <name evidence="2" type="primary">LOC106536202</name>
</gene>
<dbReference type="InterPro" id="IPR013783">
    <property type="entry name" value="Ig-like_fold"/>
</dbReference>
<dbReference type="Proteomes" id="UP000192220">
    <property type="component" value="Unplaced"/>
</dbReference>
<dbReference type="PANTHER" id="PTHR11412:SF150">
    <property type="entry name" value="ALPHA-2-MACROGLOBULIN-RELATED"/>
    <property type="match status" value="1"/>
</dbReference>
<dbReference type="RefSeq" id="XP_013888864.1">
    <property type="nucleotide sequence ID" value="XM_014033410.1"/>
</dbReference>
<reference evidence="2" key="1">
    <citation type="submission" date="2025-08" db="UniProtKB">
        <authorList>
            <consortium name="RefSeq"/>
        </authorList>
    </citation>
    <scope>IDENTIFICATION</scope>
</reference>
<dbReference type="STRING" id="52670.A0A2I4D9F0"/>
<dbReference type="KEGG" id="alim:106536202"/>
<sequence>MFTLTAKINDEITFCLCAGKKKSVRWIFTPSVIGDVDVVLTAKAVPSQTPCCDQQVHVPEKGHTVVKKRSLTVKAEGTEIIKTQSWLLCPKGRLLRKKSSVHVPSNVIGGCLKAKVSVS</sequence>
<dbReference type="InParanoid" id="A0A2I4D9F0"/>
<dbReference type="GO" id="GO:0007399">
    <property type="term" value="P:nervous system development"/>
    <property type="evidence" value="ECO:0007669"/>
    <property type="project" value="UniProtKB-ARBA"/>
</dbReference>